<keyword evidence="3" id="KW-1003">Cell membrane</keyword>
<dbReference type="STRING" id="511.UZ73_00560"/>
<dbReference type="GO" id="GO:0022857">
    <property type="term" value="F:transmembrane transporter activity"/>
    <property type="evidence" value="ECO:0007669"/>
    <property type="project" value="UniProtKB-UniRule"/>
</dbReference>
<evidence type="ECO:0000259" key="10">
    <source>
        <dbReference type="Pfam" id="PF04290"/>
    </source>
</evidence>
<accession>A0A2U2BPS8</accession>
<evidence type="ECO:0000256" key="8">
    <source>
        <dbReference type="ARBA" id="ARBA00038436"/>
    </source>
</evidence>
<keyword evidence="7 9" id="KW-0472">Membrane</keyword>
<dbReference type="AlphaFoldDB" id="A0A2U2BPS8"/>
<dbReference type="EMBL" id="QEXO01000001">
    <property type="protein sequence ID" value="PWE15995.1"/>
    <property type="molecule type" value="Genomic_DNA"/>
</dbReference>
<gene>
    <name evidence="11" type="ORF">DF183_04510</name>
</gene>
<evidence type="ECO:0000256" key="2">
    <source>
        <dbReference type="ARBA" id="ARBA00022448"/>
    </source>
</evidence>
<protein>
    <recommendedName>
        <fullName evidence="9">TRAP transporter small permease protein</fullName>
    </recommendedName>
</protein>
<feature type="transmembrane region" description="Helical" evidence="9">
    <location>
        <begin position="153"/>
        <end position="172"/>
    </location>
</feature>
<feature type="transmembrane region" description="Helical" evidence="9">
    <location>
        <begin position="78"/>
        <end position="102"/>
    </location>
</feature>
<evidence type="ECO:0000256" key="5">
    <source>
        <dbReference type="ARBA" id="ARBA00022692"/>
    </source>
</evidence>
<feature type="domain" description="Tripartite ATP-independent periplasmic transporters DctQ component" evidence="10">
    <location>
        <begin position="49"/>
        <end position="170"/>
    </location>
</feature>
<evidence type="ECO:0000256" key="4">
    <source>
        <dbReference type="ARBA" id="ARBA00022519"/>
    </source>
</evidence>
<dbReference type="PANTHER" id="PTHR35011">
    <property type="entry name" value="2,3-DIKETO-L-GULONATE TRAP TRANSPORTER SMALL PERMEASE PROTEIN YIAM"/>
    <property type="match status" value="1"/>
</dbReference>
<dbReference type="Pfam" id="PF04290">
    <property type="entry name" value="DctQ"/>
    <property type="match status" value="1"/>
</dbReference>
<dbReference type="Proteomes" id="UP000245216">
    <property type="component" value="Unassembled WGS sequence"/>
</dbReference>
<evidence type="ECO:0000256" key="7">
    <source>
        <dbReference type="ARBA" id="ARBA00023136"/>
    </source>
</evidence>
<reference evidence="11 12" key="2">
    <citation type="submission" date="2018-05" db="EMBL/GenBank/DDBJ databases">
        <authorList>
            <person name="Lanie J.A."/>
            <person name="Ng W.-L."/>
            <person name="Kazmierczak K.M."/>
            <person name="Andrzejewski T.M."/>
            <person name="Davidsen T.M."/>
            <person name="Wayne K.J."/>
            <person name="Tettelin H."/>
            <person name="Glass J.I."/>
            <person name="Rusch D."/>
            <person name="Podicherti R."/>
            <person name="Tsui H.-C.T."/>
            <person name="Winkler M.E."/>
        </authorList>
    </citation>
    <scope>NUCLEOTIDE SEQUENCE [LARGE SCALE GENOMIC DNA]</scope>
    <source>
        <strain evidence="11 12">YBY</strain>
    </source>
</reference>
<comment type="function">
    <text evidence="9">Part of the tripartite ATP-independent periplasmic (TRAP) transport system.</text>
</comment>
<proteinExistence type="inferred from homology"/>
<feature type="transmembrane region" description="Helical" evidence="9">
    <location>
        <begin position="37"/>
        <end position="58"/>
    </location>
</feature>
<evidence type="ECO:0000256" key="3">
    <source>
        <dbReference type="ARBA" id="ARBA00022475"/>
    </source>
</evidence>
<dbReference type="GO" id="GO:0005886">
    <property type="term" value="C:plasma membrane"/>
    <property type="evidence" value="ECO:0007669"/>
    <property type="project" value="UniProtKB-SubCell"/>
</dbReference>
<comment type="subunit">
    <text evidence="9">The complex comprises the extracytoplasmic solute receptor protein and the two transmembrane proteins.</text>
</comment>
<dbReference type="GO" id="GO:0015740">
    <property type="term" value="P:C4-dicarboxylate transport"/>
    <property type="evidence" value="ECO:0007669"/>
    <property type="project" value="TreeGrafter"/>
</dbReference>
<comment type="subcellular location">
    <subcellularLocation>
        <location evidence="1 9">Cell inner membrane</location>
        <topology evidence="1 9">Multi-pass membrane protein</topology>
    </subcellularLocation>
</comment>
<evidence type="ECO:0000256" key="1">
    <source>
        <dbReference type="ARBA" id="ARBA00004429"/>
    </source>
</evidence>
<dbReference type="InterPro" id="IPR007387">
    <property type="entry name" value="TRAP_DctQ"/>
</dbReference>
<evidence type="ECO:0000313" key="12">
    <source>
        <dbReference type="Proteomes" id="UP000245216"/>
    </source>
</evidence>
<comment type="similarity">
    <text evidence="8 9">Belongs to the TRAP transporter small permease family.</text>
</comment>
<dbReference type="PANTHER" id="PTHR35011:SF2">
    <property type="entry name" value="2,3-DIKETO-L-GULONATE TRAP TRANSPORTER SMALL PERMEASE PROTEIN YIAM"/>
    <property type="match status" value="1"/>
</dbReference>
<name>A0A2U2BPS8_ALCFA</name>
<organism evidence="11 12">
    <name type="scientific">Alcaligenes faecalis</name>
    <dbReference type="NCBI Taxonomy" id="511"/>
    <lineage>
        <taxon>Bacteria</taxon>
        <taxon>Pseudomonadati</taxon>
        <taxon>Pseudomonadota</taxon>
        <taxon>Betaproteobacteria</taxon>
        <taxon>Burkholderiales</taxon>
        <taxon>Alcaligenaceae</taxon>
        <taxon>Alcaligenes</taxon>
    </lineage>
</organism>
<evidence type="ECO:0000256" key="6">
    <source>
        <dbReference type="ARBA" id="ARBA00022989"/>
    </source>
</evidence>
<evidence type="ECO:0000313" key="11">
    <source>
        <dbReference type="EMBL" id="PWE15995.1"/>
    </source>
</evidence>
<sequence length="189" mass="21394">MRHPHVPTPQVKVMTTNNVPTKTENWADKSASVIEKALDWIIGSMMFVMCAVIAWQIFSRYVLKDMSSWSEEVARFLMVWISLLGSAAVLRRSGHVTVTIFLDHISSKLKRRVLIIRDLLMLATLLSITYYGWEFAQINAVQLSAAMDIPMSWVYASLWLGMGLCVVILLLIRLGSQPDWTSGSIDEHP</sequence>
<comment type="caution">
    <text evidence="11">The sequence shown here is derived from an EMBL/GenBank/DDBJ whole genome shotgun (WGS) entry which is preliminary data.</text>
</comment>
<evidence type="ECO:0000256" key="9">
    <source>
        <dbReference type="RuleBase" id="RU369079"/>
    </source>
</evidence>
<dbReference type="InterPro" id="IPR055348">
    <property type="entry name" value="DctQ"/>
</dbReference>
<keyword evidence="2 9" id="KW-0813">Transport</keyword>
<keyword evidence="4 9" id="KW-0997">Cell inner membrane</keyword>
<feature type="transmembrane region" description="Helical" evidence="9">
    <location>
        <begin position="114"/>
        <end position="133"/>
    </location>
</feature>
<reference evidence="11 12" key="1">
    <citation type="submission" date="2018-05" db="EMBL/GenBank/DDBJ databases">
        <title>Genome Sequence of an Efficient Indole-Degrading Bacterium, Alcaligenes sp.YBY.</title>
        <authorList>
            <person name="Yang B."/>
        </authorList>
    </citation>
    <scope>NUCLEOTIDE SEQUENCE [LARGE SCALE GENOMIC DNA]</scope>
    <source>
        <strain evidence="11 12">YBY</strain>
    </source>
</reference>
<keyword evidence="5 9" id="KW-0812">Transmembrane</keyword>
<keyword evidence="6 9" id="KW-1133">Transmembrane helix</keyword>